<dbReference type="Proteomes" id="UP000537126">
    <property type="component" value="Unassembled WGS sequence"/>
</dbReference>
<evidence type="ECO:0000313" key="3">
    <source>
        <dbReference type="Proteomes" id="UP000537126"/>
    </source>
</evidence>
<proteinExistence type="predicted"/>
<dbReference type="RefSeq" id="WP_166919229.1">
    <property type="nucleotide sequence ID" value="NZ_JAASRN010000002.1"/>
</dbReference>
<dbReference type="InterPro" id="IPR059226">
    <property type="entry name" value="Choice_anch_Q_dom"/>
</dbReference>
<dbReference type="Gene3D" id="2.160.20.10">
    <property type="entry name" value="Single-stranded right-handed beta-helix, Pectin lyase-like"/>
    <property type="match status" value="1"/>
</dbReference>
<keyword evidence="3" id="KW-1185">Reference proteome</keyword>
<organism evidence="2 3">
    <name type="scientific">Thermonema lapsum</name>
    <dbReference type="NCBI Taxonomy" id="28195"/>
    <lineage>
        <taxon>Bacteria</taxon>
        <taxon>Pseudomonadati</taxon>
        <taxon>Bacteroidota</taxon>
        <taxon>Cytophagia</taxon>
        <taxon>Cytophagales</taxon>
        <taxon>Thermonemataceae</taxon>
        <taxon>Thermonema</taxon>
    </lineage>
</organism>
<evidence type="ECO:0008006" key="4">
    <source>
        <dbReference type="Google" id="ProtNLM"/>
    </source>
</evidence>
<dbReference type="NCBIfam" id="NF041518">
    <property type="entry name" value="choice_anch_Q"/>
    <property type="match status" value="1"/>
</dbReference>
<name>A0A846MR96_9BACT</name>
<dbReference type="InterPro" id="IPR012334">
    <property type="entry name" value="Pectin_lyas_fold"/>
</dbReference>
<comment type="caution">
    <text evidence="2">The sequence shown here is derived from an EMBL/GenBank/DDBJ whole genome shotgun (WGS) entry which is preliminary data.</text>
</comment>
<protein>
    <recommendedName>
        <fullName evidence="4">Right handed beta helix domain-containing protein</fullName>
    </recommendedName>
</protein>
<evidence type="ECO:0000256" key="1">
    <source>
        <dbReference type="SAM" id="MobiDB-lite"/>
    </source>
</evidence>
<dbReference type="InterPro" id="IPR011050">
    <property type="entry name" value="Pectin_lyase_fold/virulence"/>
</dbReference>
<dbReference type="PROSITE" id="PS51257">
    <property type="entry name" value="PROKAR_LIPOPROTEIN"/>
    <property type="match status" value="1"/>
</dbReference>
<accession>A0A846MR96</accession>
<sequence>MKQRSWHVQYRIVILLAWLLACQSTEEPVSSDSQLKLSFSSDAIILDTVFTDLTTPTYRFSVYNKNSKNLRIQRITLQGGNSSPYKVIVNGKAGNQWKDVFLRAGDSLRILVSAKLPGNSQSQEPTLFYDELLFETNGNQQKVPLISWGQSVNHISGTIGCDAVWDAARPYILYDSVSVAPTCSLTIEAGARVYAYNRAALHVFGTLLVNGTPTNPVVMGGFRQEPLYEKAVGTWRGLLLYPNTSRHVLNYCTLRNTEIGILCSDTQVDLNGCQIYHASVAGCVAFNSTMRLYNSIISNCIERLFQANDGGNYELIHCTFANYEYDFFRNNEPGTVFLQSDGAPAMNIRLFNSVFWGNLADEIYFVGPNFTLQAAHNVFKTAIYSAEVLNPSGNQNQVNPSGALFQNERLLDFRPAENSPLINRGLPTSLTIDIKGNPRDSQPDIGAFEYHP</sequence>
<evidence type="ECO:0000313" key="2">
    <source>
        <dbReference type="EMBL" id="NIK73979.1"/>
    </source>
</evidence>
<reference evidence="2 3" key="1">
    <citation type="submission" date="2020-03" db="EMBL/GenBank/DDBJ databases">
        <title>Genomic Encyclopedia of Type Strains, Phase IV (KMG-IV): sequencing the most valuable type-strain genomes for metagenomic binning, comparative biology and taxonomic classification.</title>
        <authorList>
            <person name="Goeker M."/>
        </authorList>
    </citation>
    <scope>NUCLEOTIDE SEQUENCE [LARGE SCALE GENOMIC DNA]</scope>
    <source>
        <strain evidence="2 3">DSM 5718</strain>
    </source>
</reference>
<dbReference type="AlphaFoldDB" id="A0A846MR96"/>
<feature type="region of interest" description="Disordered" evidence="1">
    <location>
        <begin position="433"/>
        <end position="452"/>
    </location>
</feature>
<gene>
    <name evidence="2" type="ORF">FHS56_001492</name>
</gene>
<dbReference type="SUPFAM" id="SSF51126">
    <property type="entry name" value="Pectin lyase-like"/>
    <property type="match status" value="1"/>
</dbReference>
<dbReference type="EMBL" id="JAASRN010000002">
    <property type="protein sequence ID" value="NIK73979.1"/>
    <property type="molecule type" value="Genomic_DNA"/>
</dbReference>